<dbReference type="Proteomes" id="UP000275078">
    <property type="component" value="Unassembled WGS sequence"/>
</dbReference>
<protein>
    <submittedName>
        <fullName evidence="2">Uncharacterized protein</fullName>
    </submittedName>
</protein>
<feature type="compositionally biased region" description="Polar residues" evidence="1">
    <location>
        <begin position="26"/>
        <end position="37"/>
    </location>
</feature>
<keyword evidence="3" id="KW-1185">Reference proteome</keyword>
<proteinExistence type="predicted"/>
<sequence length="173" mass="19004">MRSQSRDSHKHAHSRGTDAVDKLANPPQSQTGGQFNRHSPVLPRHVKILHLILVKHHRFHNSLTALKPAALTGSKSSRAAADPKCQTSPSCLFARKKRTRFVFWIPNVFVNLEELLPTLKSESAAIRPLAPAIAPLVSVSSHSASRNSANSGHEPPPHPPFSKYPSISPTWTE</sequence>
<evidence type="ECO:0000313" key="2">
    <source>
        <dbReference type="EMBL" id="RPA74519.1"/>
    </source>
</evidence>
<organism evidence="2 3">
    <name type="scientific">Ascobolus immersus RN42</name>
    <dbReference type="NCBI Taxonomy" id="1160509"/>
    <lineage>
        <taxon>Eukaryota</taxon>
        <taxon>Fungi</taxon>
        <taxon>Dikarya</taxon>
        <taxon>Ascomycota</taxon>
        <taxon>Pezizomycotina</taxon>
        <taxon>Pezizomycetes</taxon>
        <taxon>Pezizales</taxon>
        <taxon>Ascobolaceae</taxon>
        <taxon>Ascobolus</taxon>
    </lineage>
</organism>
<evidence type="ECO:0000313" key="3">
    <source>
        <dbReference type="Proteomes" id="UP000275078"/>
    </source>
</evidence>
<name>A0A3N4HL62_ASCIM</name>
<dbReference type="EMBL" id="ML119788">
    <property type="protein sequence ID" value="RPA74519.1"/>
    <property type="molecule type" value="Genomic_DNA"/>
</dbReference>
<evidence type="ECO:0000256" key="1">
    <source>
        <dbReference type="SAM" id="MobiDB-lite"/>
    </source>
</evidence>
<gene>
    <name evidence="2" type="ORF">BJ508DRAFT_34751</name>
</gene>
<dbReference type="AlphaFoldDB" id="A0A3N4HL62"/>
<feature type="region of interest" description="Disordered" evidence="1">
    <location>
        <begin position="143"/>
        <end position="173"/>
    </location>
</feature>
<feature type="region of interest" description="Disordered" evidence="1">
    <location>
        <begin position="1"/>
        <end position="39"/>
    </location>
</feature>
<accession>A0A3N4HL62</accession>
<reference evidence="2 3" key="1">
    <citation type="journal article" date="2018" name="Nat. Ecol. Evol.">
        <title>Pezizomycetes genomes reveal the molecular basis of ectomycorrhizal truffle lifestyle.</title>
        <authorList>
            <person name="Murat C."/>
            <person name="Payen T."/>
            <person name="Noel B."/>
            <person name="Kuo A."/>
            <person name="Morin E."/>
            <person name="Chen J."/>
            <person name="Kohler A."/>
            <person name="Krizsan K."/>
            <person name="Balestrini R."/>
            <person name="Da Silva C."/>
            <person name="Montanini B."/>
            <person name="Hainaut M."/>
            <person name="Levati E."/>
            <person name="Barry K.W."/>
            <person name="Belfiori B."/>
            <person name="Cichocki N."/>
            <person name="Clum A."/>
            <person name="Dockter R.B."/>
            <person name="Fauchery L."/>
            <person name="Guy J."/>
            <person name="Iotti M."/>
            <person name="Le Tacon F."/>
            <person name="Lindquist E.A."/>
            <person name="Lipzen A."/>
            <person name="Malagnac F."/>
            <person name="Mello A."/>
            <person name="Molinier V."/>
            <person name="Miyauchi S."/>
            <person name="Poulain J."/>
            <person name="Riccioni C."/>
            <person name="Rubini A."/>
            <person name="Sitrit Y."/>
            <person name="Splivallo R."/>
            <person name="Traeger S."/>
            <person name="Wang M."/>
            <person name="Zifcakova L."/>
            <person name="Wipf D."/>
            <person name="Zambonelli A."/>
            <person name="Paolocci F."/>
            <person name="Nowrousian M."/>
            <person name="Ottonello S."/>
            <person name="Baldrian P."/>
            <person name="Spatafora J.W."/>
            <person name="Henrissat B."/>
            <person name="Nagy L.G."/>
            <person name="Aury J.M."/>
            <person name="Wincker P."/>
            <person name="Grigoriev I.V."/>
            <person name="Bonfante P."/>
            <person name="Martin F.M."/>
        </authorList>
    </citation>
    <scope>NUCLEOTIDE SEQUENCE [LARGE SCALE GENOMIC DNA]</scope>
    <source>
        <strain evidence="2 3">RN42</strain>
    </source>
</reference>